<gene>
    <name evidence="3" type="ORF">GON26_04845</name>
</gene>
<proteinExistence type="predicted"/>
<keyword evidence="3" id="KW-0378">Hydrolase</keyword>
<feature type="domain" description="PrcB C-terminal" evidence="2">
    <location>
        <begin position="85"/>
        <end position="138"/>
    </location>
</feature>
<dbReference type="RefSeq" id="WP_160373598.1">
    <property type="nucleotide sequence ID" value="NZ_WSTB01000002.1"/>
</dbReference>
<evidence type="ECO:0000259" key="2">
    <source>
        <dbReference type="Pfam" id="PF14343"/>
    </source>
</evidence>
<dbReference type="AlphaFoldDB" id="A0A6I4NGM9"/>
<evidence type="ECO:0000313" key="3">
    <source>
        <dbReference type="EMBL" id="MWB93676.1"/>
    </source>
</evidence>
<keyword evidence="3" id="KW-0645">Protease</keyword>
<feature type="chain" id="PRO_5026065409" evidence="1">
    <location>
        <begin position="19"/>
        <end position="147"/>
    </location>
</feature>
<accession>A0A6I4NGM9</accession>
<dbReference type="Pfam" id="PF14343">
    <property type="entry name" value="PrcB_C"/>
    <property type="match status" value="1"/>
</dbReference>
<keyword evidence="4" id="KW-1185">Reference proteome</keyword>
<dbReference type="EMBL" id="WSTB01000002">
    <property type="protein sequence ID" value="MWB93676.1"/>
    <property type="molecule type" value="Genomic_DNA"/>
</dbReference>
<dbReference type="InterPro" id="IPR025748">
    <property type="entry name" value="PrcB_C_dom"/>
</dbReference>
<dbReference type="GO" id="GO:0006508">
    <property type="term" value="P:proteolysis"/>
    <property type="evidence" value="ECO:0007669"/>
    <property type="project" value="UniProtKB-KW"/>
</dbReference>
<comment type="caution">
    <text evidence="3">The sequence shown here is derived from an EMBL/GenBank/DDBJ whole genome shotgun (WGS) entry which is preliminary data.</text>
</comment>
<evidence type="ECO:0000256" key="1">
    <source>
        <dbReference type="SAM" id="SignalP"/>
    </source>
</evidence>
<evidence type="ECO:0000313" key="4">
    <source>
        <dbReference type="Proteomes" id="UP000471501"/>
    </source>
</evidence>
<protein>
    <submittedName>
        <fullName evidence="3">Protease complex subunit PrcB family protein</fullName>
    </submittedName>
</protein>
<sequence>MKKIVLFFIILFSLNSCCNDDSETIIVDTIGKNNLYGGGEEGISKSNLVINDSENWNNLITKMNSRSNVSNSFTETDIDFTKYQIIAVFDEVKYSGGYSIDIIDITENNGTVVIKIENLKKGDATSVITQPFHIVKIKKTNKEIVFE</sequence>
<reference evidence="3 4" key="1">
    <citation type="submission" date="2019-12" db="EMBL/GenBank/DDBJ databases">
        <authorList>
            <person name="Kim Y.S."/>
        </authorList>
    </citation>
    <scope>NUCLEOTIDE SEQUENCE [LARGE SCALE GENOMIC DNA]</scope>
    <source>
        <strain evidence="3 4">GA093</strain>
    </source>
</reference>
<dbReference type="Proteomes" id="UP000471501">
    <property type="component" value="Unassembled WGS sequence"/>
</dbReference>
<keyword evidence="1" id="KW-0732">Signal</keyword>
<organism evidence="3 4">
    <name type="scientific">Flavobacterium hydrocarbonoxydans</name>
    <dbReference type="NCBI Taxonomy" id="2683249"/>
    <lineage>
        <taxon>Bacteria</taxon>
        <taxon>Pseudomonadati</taxon>
        <taxon>Bacteroidota</taxon>
        <taxon>Flavobacteriia</taxon>
        <taxon>Flavobacteriales</taxon>
        <taxon>Flavobacteriaceae</taxon>
        <taxon>Flavobacterium</taxon>
    </lineage>
</organism>
<dbReference type="GO" id="GO:0008233">
    <property type="term" value="F:peptidase activity"/>
    <property type="evidence" value="ECO:0007669"/>
    <property type="project" value="UniProtKB-KW"/>
</dbReference>
<name>A0A6I4NGM9_9FLAO</name>
<feature type="signal peptide" evidence="1">
    <location>
        <begin position="1"/>
        <end position="18"/>
    </location>
</feature>